<protein>
    <submittedName>
        <fullName evidence="1">Uncharacterized protein</fullName>
    </submittedName>
</protein>
<keyword evidence="2" id="KW-1185">Reference proteome</keyword>
<dbReference type="Proteomes" id="UP001234880">
    <property type="component" value="Unassembled WGS sequence"/>
</dbReference>
<organism evidence="1 2">
    <name type="scientific">Streptomyces demainii</name>
    <dbReference type="NCBI Taxonomy" id="588122"/>
    <lineage>
        <taxon>Bacteria</taxon>
        <taxon>Bacillati</taxon>
        <taxon>Actinomycetota</taxon>
        <taxon>Actinomycetes</taxon>
        <taxon>Kitasatosporales</taxon>
        <taxon>Streptomycetaceae</taxon>
        <taxon>Streptomyces</taxon>
    </lineage>
</organism>
<accession>A0ABT9KJU9</accession>
<evidence type="ECO:0000313" key="2">
    <source>
        <dbReference type="Proteomes" id="UP001234880"/>
    </source>
</evidence>
<evidence type="ECO:0000313" key="1">
    <source>
        <dbReference type="EMBL" id="MDP9607761.1"/>
    </source>
</evidence>
<proteinExistence type="predicted"/>
<comment type="caution">
    <text evidence="1">The sequence shown here is derived from an EMBL/GenBank/DDBJ whole genome shotgun (WGS) entry which is preliminary data.</text>
</comment>
<dbReference type="RefSeq" id="WP_253368610.1">
    <property type="nucleotide sequence ID" value="NZ_JAURUE010000001.1"/>
</dbReference>
<gene>
    <name evidence="1" type="ORF">JOF35_000038</name>
</gene>
<name>A0ABT9KJU9_9ACTN</name>
<dbReference type="EMBL" id="JAURUE010000001">
    <property type="protein sequence ID" value="MDP9607761.1"/>
    <property type="molecule type" value="Genomic_DNA"/>
</dbReference>
<reference evidence="1 2" key="1">
    <citation type="submission" date="2023-07" db="EMBL/GenBank/DDBJ databases">
        <title>Sequencing the genomes of 1000 actinobacteria strains.</title>
        <authorList>
            <person name="Klenk H.-P."/>
        </authorList>
    </citation>
    <scope>NUCLEOTIDE SEQUENCE [LARGE SCALE GENOMIC DNA]</scope>
    <source>
        <strain evidence="1 2">DSM 41600</strain>
    </source>
</reference>
<sequence>MTAPALYEIETSEDDDGTMHPAEQLWTPGEDAVEHGGFLAHGDLHVTGLDGATDDQALSYLLMPIRLKG</sequence>